<name>A0A5C0AVK2_9BURK</name>
<evidence type="ECO:0000313" key="3">
    <source>
        <dbReference type="Proteomes" id="UP000325161"/>
    </source>
</evidence>
<dbReference type="Pfam" id="PF22016">
    <property type="entry name" value="DUF6933"/>
    <property type="match status" value="1"/>
</dbReference>
<evidence type="ECO:0000313" key="2">
    <source>
        <dbReference type="EMBL" id="QEI06225.1"/>
    </source>
</evidence>
<accession>A0A5C0AVK2</accession>
<evidence type="ECO:0000259" key="1">
    <source>
        <dbReference type="Pfam" id="PF22016"/>
    </source>
</evidence>
<reference evidence="2 3" key="1">
    <citation type="submission" date="2019-08" db="EMBL/GenBank/DDBJ databases">
        <title>Amphibian skin-associated Pigmentiphaga: genome sequence and occurrence across geography and hosts.</title>
        <authorList>
            <person name="Bletz M.C."/>
            <person name="Bunk B."/>
            <person name="Sproeer C."/>
            <person name="Biwer P."/>
            <person name="Reiter S."/>
            <person name="Rabemananjara F.C.E."/>
            <person name="Schulz S."/>
            <person name="Overmann J."/>
            <person name="Vences M."/>
        </authorList>
    </citation>
    <scope>NUCLEOTIDE SEQUENCE [LARGE SCALE GENOMIC DNA]</scope>
    <source>
        <strain evidence="2 3">Mada1488</strain>
    </source>
</reference>
<dbReference type="AlphaFoldDB" id="A0A5C0AVK2"/>
<gene>
    <name evidence="2" type="ORF">FXN63_10530</name>
</gene>
<keyword evidence="3" id="KW-1185">Reference proteome</keyword>
<sequence>MNDAVSYLKCTGEVQKAIGLDKKALAEASPALSPLGHWYVHRFSVGRTKFFLFMSEVSLLSFVLQKSKTPVTTKTLPTLFLLGLSQLLSMKGIDAATIEKTVAPYLSGRFAKTDSRKTLGCMNDLVFQYTAMVEQGGGAASCDLSDVIWRANEIPQRTLGWEKSWVVTQSLIEGTDPVLKSASR</sequence>
<dbReference type="KEGG" id="pacr:FXN63_10530"/>
<feature type="domain" description="DUF6933" evidence="1">
    <location>
        <begin position="8"/>
        <end position="161"/>
    </location>
</feature>
<organism evidence="2 3">
    <name type="scientific">Pigmentiphaga aceris</name>
    <dbReference type="NCBI Taxonomy" id="1940612"/>
    <lineage>
        <taxon>Bacteria</taxon>
        <taxon>Pseudomonadati</taxon>
        <taxon>Pseudomonadota</taxon>
        <taxon>Betaproteobacteria</taxon>
        <taxon>Burkholderiales</taxon>
        <taxon>Alcaligenaceae</taxon>
        <taxon>Pigmentiphaga</taxon>
    </lineage>
</organism>
<dbReference type="RefSeq" id="WP_148814616.1">
    <property type="nucleotide sequence ID" value="NZ_CP043046.1"/>
</dbReference>
<dbReference type="OrthoDB" id="8902516at2"/>
<proteinExistence type="predicted"/>
<dbReference type="Proteomes" id="UP000325161">
    <property type="component" value="Chromosome"/>
</dbReference>
<dbReference type="InterPro" id="IPR053864">
    <property type="entry name" value="DUF6933"/>
</dbReference>
<dbReference type="EMBL" id="CP043046">
    <property type="protein sequence ID" value="QEI06225.1"/>
    <property type="molecule type" value="Genomic_DNA"/>
</dbReference>
<protein>
    <recommendedName>
        <fullName evidence="1">DUF6933 domain-containing protein</fullName>
    </recommendedName>
</protein>